<dbReference type="InterPro" id="IPR050721">
    <property type="entry name" value="Trk_Ktr_HKT_K-transport"/>
</dbReference>
<dbReference type="NCBIfam" id="NF007041">
    <property type="entry name" value="PRK09496.3-4"/>
    <property type="match status" value="1"/>
</dbReference>
<keyword evidence="4" id="KW-0630">Potassium</keyword>
<dbReference type="Proteomes" id="UP000623678">
    <property type="component" value="Unassembled WGS sequence"/>
</dbReference>
<dbReference type="EMBL" id="JACRTD010000008">
    <property type="protein sequence ID" value="MBC8586092.1"/>
    <property type="molecule type" value="Genomic_DNA"/>
</dbReference>
<keyword evidence="5" id="KW-0520">NAD</keyword>
<dbReference type="InterPro" id="IPR036291">
    <property type="entry name" value="NAD(P)-bd_dom_sf"/>
</dbReference>
<dbReference type="PANTHER" id="PTHR43833">
    <property type="entry name" value="POTASSIUM CHANNEL PROTEIN 2-RELATED-RELATED"/>
    <property type="match status" value="1"/>
</dbReference>
<evidence type="ECO:0000256" key="6">
    <source>
        <dbReference type="ARBA" id="ARBA00023065"/>
    </source>
</evidence>
<proteinExistence type="predicted"/>
<dbReference type="NCBIfam" id="NF007039">
    <property type="entry name" value="PRK09496.3-2"/>
    <property type="match status" value="1"/>
</dbReference>
<sequence length="452" mass="49563">MEIVIIGDGKVGLTLTAQLSKEGHNIVIIDRDPQVLRETVEQFDVLGVCGNGASLSVQREAGVGNADLLIAATSSDEVNMICCVSARKLGVRRTIARVRNPEYAEQLVFLKEELGLSMTINPEKAAAMEILNLLRFPAALKRDTFAKGRVEIIELKLKEDNPLCGKYLSELAKVAKAQVLICAVERDEQVYIPTGAFQLQEEDEIYVTGAARNLAALVNHLDIESRKIKNVMMIGGGRIAFYLAAALLQDGCAVKIIEIDPDRCEHLASILPHAHIINADGSQPNILLSEGLADADALISLTDIDEENMVLSMYANHLGVSKVITKINRVEYDEVFRNMGINSIVSPKNLVCNDIVRYVRAMQNTSEDAVIALHRIVNNRVEALEFLVSEDTDYLGIPLRDIQLKPDILIACINRSGVIIIPNGSSYLQKGDSVIVVTTADRMYSNLNSIFA</sequence>
<evidence type="ECO:0000256" key="5">
    <source>
        <dbReference type="ARBA" id="ARBA00023027"/>
    </source>
</evidence>
<feature type="domain" description="RCK C-terminal" evidence="8">
    <location>
        <begin position="371"/>
        <end position="452"/>
    </location>
</feature>
<keyword evidence="2" id="KW-0813">Transport</keyword>
<evidence type="ECO:0000256" key="4">
    <source>
        <dbReference type="ARBA" id="ARBA00022958"/>
    </source>
</evidence>
<dbReference type="PROSITE" id="PS51201">
    <property type="entry name" value="RCK_N"/>
    <property type="match status" value="2"/>
</dbReference>
<dbReference type="GO" id="GO:0015079">
    <property type="term" value="F:potassium ion transmembrane transporter activity"/>
    <property type="evidence" value="ECO:0007669"/>
    <property type="project" value="InterPro"/>
</dbReference>
<accession>A0A926IDA8</accession>
<gene>
    <name evidence="9" type="primary">trkA</name>
    <name evidence="9" type="ORF">H8705_10910</name>
</gene>
<name>A0A926IDA8_9FIRM</name>
<feature type="domain" description="RCK N-terminal" evidence="7">
    <location>
        <begin position="228"/>
        <end position="346"/>
    </location>
</feature>
<dbReference type="RefSeq" id="WP_262395817.1">
    <property type="nucleotide sequence ID" value="NZ_JACRTD010000008.1"/>
</dbReference>
<dbReference type="Gene3D" id="3.40.50.720">
    <property type="entry name" value="NAD(P)-binding Rossmann-like Domain"/>
    <property type="match status" value="2"/>
</dbReference>
<dbReference type="PANTHER" id="PTHR43833:SF5">
    <property type="entry name" value="TRK SYSTEM POTASSIUM UPTAKE PROTEIN TRKA"/>
    <property type="match status" value="1"/>
</dbReference>
<dbReference type="PROSITE" id="PS51202">
    <property type="entry name" value="RCK_C"/>
    <property type="match status" value="2"/>
</dbReference>
<keyword evidence="10" id="KW-1185">Reference proteome</keyword>
<keyword evidence="3" id="KW-0633">Potassium transport</keyword>
<dbReference type="SUPFAM" id="SSF116726">
    <property type="entry name" value="TrkA C-terminal domain-like"/>
    <property type="match status" value="2"/>
</dbReference>
<dbReference type="InterPro" id="IPR036721">
    <property type="entry name" value="RCK_C_sf"/>
</dbReference>
<evidence type="ECO:0000256" key="1">
    <source>
        <dbReference type="ARBA" id="ARBA00017378"/>
    </source>
</evidence>
<dbReference type="NCBIfam" id="NF007033">
    <property type="entry name" value="PRK09496.1-5"/>
    <property type="match status" value="1"/>
</dbReference>
<dbReference type="GO" id="GO:0005886">
    <property type="term" value="C:plasma membrane"/>
    <property type="evidence" value="ECO:0007669"/>
    <property type="project" value="InterPro"/>
</dbReference>
<evidence type="ECO:0000259" key="7">
    <source>
        <dbReference type="PROSITE" id="PS51201"/>
    </source>
</evidence>
<comment type="caution">
    <text evidence="9">The sequence shown here is derived from an EMBL/GenBank/DDBJ whole genome shotgun (WGS) entry which is preliminary data.</text>
</comment>
<feature type="domain" description="RCK N-terminal" evidence="7">
    <location>
        <begin position="1"/>
        <end position="119"/>
    </location>
</feature>
<feature type="domain" description="RCK C-terminal" evidence="8">
    <location>
        <begin position="140"/>
        <end position="223"/>
    </location>
</feature>
<evidence type="ECO:0000256" key="3">
    <source>
        <dbReference type="ARBA" id="ARBA00022538"/>
    </source>
</evidence>
<dbReference type="AlphaFoldDB" id="A0A926IDA8"/>
<dbReference type="NCBIfam" id="NF007031">
    <property type="entry name" value="PRK09496.1-2"/>
    <property type="match status" value="1"/>
</dbReference>
<reference evidence="9" key="1">
    <citation type="submission" date="2020-08" db="EMBL/GenBank/DDBJ databases">
        <title>Genome public.</title>
        <authorList>
            <person name="Liu C."/>
            <person name="Sun Q."/>
        </authorList>
    </citation>
    <scope>NUCLEOTIDE SEQUENCE</scope>
    <source>
        <strain evidence="9">NSJ-64</strain>
    </source>
</reference>
<dbReference type="Gene3D" id="3.30.70.1450">
    <property type="entry name" value="Regulator of K+ conductance, C-terminal domain"/>
    <property type="match status" value="2"/>
</dbReference>
<dbReference type="PRINTS" id="PR00335">
    <property type="entry name" value="KUPTAKETRKA"/>
</dbReference>
<protein>
    <recommendedName>
        <fullName evidence="1">Trk system potassium uptake protein TrkA</fullName>
    </recommendedName>
</protein>
<dbReference type="Pfam" id="PF02254">
    <property type="entry name" value="TrkA_N"/>
    <property type="match status" value="2"/>
</dbReference>
<dbReference type="Pfam" id="PF02080">
    <property type="entry name" value="TrkA_C"/>
    <property type="match status" value="2"/>
</dbReference>
<evidence type="ECO:0000313" key="9">
    <source>
        <dbReference type="EMBL" id="MBC8586092.1"/>
    </source>
</evidence>
<dbReference type="InterPro" id="IPR006036">
    <property type="entry name" value="K_uptake_TrkA"/>
</dbReference>
<evidence type="ECO:0000313" key="10">
    <source>
        <dbReference type="Proteomes" id="UP000623678"/>
    </source>
</evidence>
<dbReference type="InterPro" id="IPR006037">
    <property type="entry name" value="RCK_C"/>
</dbReference>
<dbReference type="SUPFAM" id="SSF51735">
    <property type="entry name" value="NAD(P)-binding Rossmann-fold domains"/>
    <property type="match status" value="2"/>
</dbReference>
<evidence type="ECO:0000256" key="2">
    <source>
        <dbReference type="ARBA" id="ARBA00022448"/>
    </source>
</evidence>
<keyword evidence="6" id="KW-0406">Ion transport</keyword>
<evidence type="ECO:0000259" key="8">
    <source>
        <dbReference type="PROSITE" id="PS51202"/>
    </source>
</evidence>
<organism evidence="9 10">
    <name type="scientific">Youxingia wuxianensis</name>
    <dbReference type="NCBI Taxonomy" id="2763678"/>
    <lineage>
        <taxon>Bacteria</taxon>
        <taxon>Bacillati</taxon>
        <taxon>Bacillota</taxon>
        <taxon>Clostridia</taxon>
        <taxon>Eubacteriales</taxon>
        <taxon>Oscillospiraceae</taxon>
        <taxon>Youxingia</taxon>
    </lineage>
</organism>
<dbReference type="InterPro" id="IPR003148">
    <property type="entry name" value="RCK_N"/>
</dbReference>